<comment type="caution">
    <text evidence="2">The sequence shown here is derived from an EMBL/GenBank/DDBJ whole genome shotgun (WGS) entry which is preliminary data.</text>
</comment>
<reference evidence="2 3" key="1">
    <citation type="journal article" date="2014" name="PLoS Genet.">
        <title>Phylogenetically driven sequencing of extremely halophilic archaea reveals strategies for static and dynamic osmo-response.</title>
        <authorList>
            <person name="Becker E.A."/>
            <person name="Seitzer P.M."/>
            <person name="Tritt A."/>
            <person name="Larsen D."/>
            <person name="Krusor M."/>
            <person name="Yao A.I."/>
            <person name="Wu D."/>
            <person name="Madern D."/>
            <person name="Eisen J.A."/>
            <person name="Darling A.E."/>
            <person name="Facciotti M.T."/>
        </authorList>
    </citation>
    <scope>NUCLEOTIDE SEQUENCE [LARGE SCALE GENOMIC DNA]</scope>
    <source>
        <strain evidence="2 3">100A6</strain>
    </source>
</reference>
<evidence type="ECO:0000259" key="1">
    <source>
        <dbReference type="Pfam" id="PF26397"/>
    </source>
</evidence>
<dbReference type="Proteomes" id="UP000011566">
    <property type="component" value="Unassembled WGS sequence"/>
</dbReference>
<organism evidence="2 3">
    <name type="scientific">Halococcus hamelinensis 100A6</name>
    <dbReference type="NCBI Taxonomy" id="1132509"/>
    <lineage>
        <taxon>Archaea</taxon>
        <taxon>Methanobacteriati</taxon>
        <taxon>Methanobacteriota</taxon>
        <taxon>Stenosarchaea group</taxon>
        <taxon>Halobacteria</taxon>
        <taxon>Halobacteriales</taxon>
        <taxon>Halococcaceae</taxon>
        <taxon>Halococcus</taxon>
    </lineage>
</organism>
<dbReference type="PATRIC" id="fig|1132509.6.peg.2075"/>
<accession>M0LZH7</accession>
<dbReference type="OrthoDB" id="209828at2157"/>
<dbReference type="eggNOG" id="arCOG11205">
    <property type="taxonomic scope" value="Archaea"/>
</dbReference>
<gene>
    <name evidence="2" type="ORF">C447_09187</name>
</gene>
<proteinExistence type="predicted"/>
<name>M0LZH7_9EURY</name>
<sequence>MVRRRVKAIFELVLGVFVLRFVLRTRKFVAEHADEIDEDGPAPLSPKGVAIGAAMSLVTTWLSDRDVLEVRTNRRRRILFELVRGGQSRVFSRFASTSESFEVSYGLGSVCGLVVYRLWYGLLNPLPGPESRTREPTTE</sequence>
<dbReference type="EMBL" id="AOMB01000029">
    <property type="protein sequence ID" value="EMA38558.1"/>
    <property type="molecule type" value="Genomic_DNA"/>
</dbReference>
<protein>
    <recommendedName>
        <fullName evidence="1">DUF8097 domain-containing protein</fullName>
    </recommendedName>
</protein>
<dbReference type="Pfam" id="PF26397">
    <property type="entry name" value="DUF8097"/>
    <property type="match status" value="1"/>
</dbReference>
<dbReference type="RefSeq" id="WP_007693144.1">
    <property type="nucleotide sequence ID" value="NZ_AJRK01000426.1"/>
</dbReference>
<feature type="domain" description="DUF8097" evidence="1">
    <location>
        <begin position="1"/>
        <end position="129"/>
    </location>
</feature>
<keyword evidence="3" id="KW-1185">Reference proteome</keyword>
<dbReference type="AlphaFoldDB" id="M0LZH7"/>
<dbReference type="InterPro" id="IPR058410">
    <property type="entry name" value="DUF8097"/>
</dbReference>
<evidence type="ECO:0000313" key="2">
    <source>
        <dbReference type="EMBL" id="EMA38558.1"/>
    </source>
</evidence>
<evidence type="ECO:0000313" key="3">
    <source>
        <dbReference type="Proteomes" id="UP000011566"/>
    </source>
</evidence>